<evidence type="ECO:0000313" key="3">
    <source>
        <dbReference type="Proteomes" id="UP000288096"/>
    </source>
</evidence>
<proteinExistence type="predicted"/>
<gene>
    <name evidence="2" type="ORF">DENIS_2327</name>
</gene>
<dbReference type="SUPFAM" id="SSF159594">
    <property type="entry name" value="XCC0632-like"/>
    <property type="match status" value="1"/>
</dbReference>
<dbReference type="RefSeq" id="WP_124328668.1">
    <property type="nucleotide sequence ID" value="NZ_BEXT01000001.1"/>
</dbReference>
<dbReference type="Pfam" id="PF03886">
    <property type="entry name" value="ABC_trans_aux"/>
    <property type="match status" value="1"/>
</dbReference>
<keyword evidence="3" id="KW-1185">Reference proteome</keyword>
<dbReference type="Gene3D" id="3.40.50.10610">
    <property type="entry name" value="ABC-type transport auxiliary lipoprotein component"/>
    <property type="match status" value="1"/>
</dbReference>
<dbReference type="AlphaFoldDB" id="A0A401FWL4"/>
<feature type="domain" description="ABC-type transport auxiliary lipoprotein component" evidence="1">
    <location>
        <begin position="31"/>
        <end position="195"/>
    </location>
</feature>
<comment type="caution">
    <text evidence="2">The sequence shown here is derived from an EMBL/GenBank/DDBJ whole genome shotgun (WGS) entry which is preliminary data.</text>
</comment>
<reference evidence="3" key="2">
    <citation type="submission" date="2019-01" db="EMBL/GenBank/DDBJ databases">
        <title>Genome sequence of Desulfonema ishimotonii strain Tokyo 01.</title>
        <authorList>
            <person name="Fukui M."/>
        </authorList>
    </citation>
    <scope>NUCLEOTIDE SEQUENCE [LARGE SCALE GENOMIC DNA]</scope>
    <source>
        <strain evidence="3">Tokyo 01</strain>
    </source>
</reference>
<accession>A0A401FWL4</accession>
<protein>
    <recommendedName>
        <fullName evidence="1">ABC-type transport auxiliary lipoprotein component domain-containing protein</fullName>
    </recommendedName>
</protein>
<dbReference type="EMBL" id="BEXT01000001">
    <property type="protein sequence ID" value="GBC61367.1"/>
    <property type="molecule type" value="Genomic_DNA"/>
</dbReference>
<dbReference type="PROSITE" id="PS51257">
    <property type="entry name" value="PROKAR_LIPOPROTEIN"/>
    <property type="match status" value="1"/>
</dbReference>
<evidence type="ECO:0000259" key="1">
    <source>
        <dbReference type="Pfam" id="PF03886"/>
    </source>
</evidence>
<dbReference type="InterPro" id="IPR005586">
    <property type="entry name" value="ABC_trans_aux"/>
</dbReference>
<reference evidence="3" key="1">
    <citation type="submission" date="2017-11" db="EMBL/GenBank/DDBJ databases">
        <authorList>
            <person name="Watanabe M."/>
            <person name="Kojima H."/>
        </authorList>
    </citation>
    <scope>NUCLEOTIDE SEQUENCE [LARGE SCALE GENOMIC DNA]</scope>
    <source>
        <strain evidence="3">Tokyo 01</strain>
    </source>
</reference>
<sequence>MIKTLTRHTFVMISLLLLFSGCGRSGASRFYVLSPMPPDTVTLPPVNTLLSGLTIGVGPVSIPDYLDRPYIVTRSGPHNIRMADFDKWAGALKHDIPRILAENISHQVGTENVVIFPWRNAVPIRYQVTVDIVQMDAEPGGNAVLDARWTLFGKNGREVLTMKKSRITVPIGGTGYTDIVRAESLTLGKLSRDIADTIRNLAAK</sequence>
<dbReference type="Proteomes" id="UP000288096">
    <property type="component" value="Unassembled WGS sequence"/>
</dbReference>
<evidence type="ECO:0000313" key="2">
    <source>
        <dbReference type="EMBL" id="GBC61367.1"/>
    </source>
</evidence>
<dbReference type="OrthoDB" id="5372878at2"/>
<name>A0A401FWL4_9BACT</name>
<organism evidence="2 3">
    <name type="scientific">Desulfonema ishimotonii</name>
    <dbReference type="NCBI Taxonomy" id="45657"/>
    <lineage>
        <taxon>Bacteria</taxon>
        <taxon>Pseudomonadati</taxon>
        <taxon>Thermodesulfobacteriota</taxon>
        <taxon>Desulfobacteria</taxon>
        <taxon>Desulfobacterales</taxon>
        <taxon>Desulfococcaceae</taxon>
        <taxon>Desulfonema</taxon>
    </lineage>
</organism>